<protein>
    <submittedName>
        <fullName evidence="1">Uncharacterized protein</fullName>
    </submittedName>
</protein>
<keyword evidence="2" id="KW-1185">Reference proteome</keyword>
<dbReference type="Proteomes" id="UP000807306">
    <property type="component" value="Unassembled WGS sequence"/>
</dbReference>
<reference evidence="1" key="1">
    <citation type="submission" date="2020-11" db="EMBL/GenBank/DDBJ databases">
        <authorList>
            <consortium name="DOE Joint Genome Institute"/>
            <person name="Ahrendt S."/>
            <person name="Riley R."/>
            <person name="Andreopoulos W."/>
            <person name="Labutti K."/>
            <person name="Pangilinan J."/>
            <person name="Ruiz-Duenas F.J."/>
            <person name="Barrasa J.M."/>
            <person name="Sanchez-Garcia M."/>
            <person name="Camarero S."/>
            <person name="Miyauchi S."/>
            <person name="Serrano A."/>
            <person name="Linde D."/>
            <person name="Babiker R."/>
            <person name="Drula E."/>
            <person name="Ayuso-Fernandez I."/>
            <person name="Pacheco R."/>
            <person name="Padilla G."/>
            <person name="Ferreira P."/>
            <person name="Barriuso J."/>
            <person name="Kellner H."/>
            <person name="Castanera R."/>
            <person name="Alfaro M."/>
            <person name="Ramirez L."/>
            <person name="Pisabarro A.G."/>
            <person name="Kuo A."/>
            <person name="Tritt A."/>
            <person name="Lipzen A."/>
            <person name="He G."/>
            <person name="Yan M."/>
            <person name="Ng V."/>
            <person name="Cullen D."/>
            <person name="Martin F."/>
            <person name="Rosso M.-N."/>
            <person name="Henrissat B."/>
            <person name="Hibbett D."/>
            <person name="Martinez A.T."/>
            <person name="Grigoriev I.V."/>
        </authorList>
    </citation>
    <scope>NUCLEOTIDE SEQUENCE</scope>
    <source>
        <strain evidence="1">CBS 506.95</strain>
    </source>
</reference>
<proteinExistence type="predicted"/>
<dbReference type="EMBL" id="MU157909">
    <property type="protein sequence ID" value="KAF9523826.1"/>
    <property type="molecule type" value="Genomic_DNA"/>
</dbReference>
<organism evidence="1 2">
    <name type="scientific">Crepidotus variabilis</name>
    <dbReference type="NCBI Taxonomy" id="179855"/>
    <lineage>
        <taxon>Eukaryota</taxon>
        <taxon>Fungi</taxon>
        <taxon>Dikarya</taxon>
        <taxon>Basidiomycota</taxon>
        <taxon>Agaricomycotina</taxon>
        <taxon>Agaricomycetes</taxon>
        <taxon>Agaricomycetidae</taxon>
        <taxon>Agaricales</taxon>
        <taxon>Agaricineae</taxon>
        <taxon>Crepidotaceae</taxon>
        <taxon>Crepidotus</taxon>
    </lineage>
</organism>
<name>A0A9P6E715_9AGAR</name>
<evidence type="ECO:0000313" key="2">
    <source>
        <dbReference type="Proteomes" id="UP000807306"/>
    </source>
</evidence>
<sequence>MSITLNKVNFYLIKRCEVAFKYIRSKTGKYLLHLSLPLNLTRFDACGLSTAKQPIAQDCRYIHSSSSNTHLRCRFYPQSFNAFRNVGSTYMVIQAANVIVPDLLPSGIRELIQLIQQDGENKLGLIKWMSELDKVMTPELHIGAFSYRRHLFRVRE</sequence>
<evidence type="ECO:0000313" key="1">
    <source>
        <dbReference type="EMBL" id="KAF9523826.1"/>
    </source>
</evidence>
<comment type="caution">
    <text evidence="1">The sequence shown here is derived from an EMBL/GenBank/DDBJ whole genome shotgun (WGS) entry which is preliminary data.</text>
</comment>
<gene>
    <name evidence="1" type="ORF">CPB83DRAFT_650552</name>
</gene>
<accession>A0A9P6E715</accession>
<dbReference type="AlphaFoldDB" id="A0A9P6E715"/>